<dbReference type="PANTHER" id="PTHR43685:SF5">
    <property type="entry name" value="GLYCOSYLTRANSFERASE EPSE-RELATED"/>
    <property type="match status" value="1"/>
</dbReference>
<sequence length="298" mass="33487">MSQASHQDERPLVSVIMAMRNAAETIGSAVRSIQLQTLQDWELIVIDDGSIDQGAAMVRTFDDPRIRLVCEASGAGLAMRLNQAVALSRGVFIARMDADDVCFPDRLARQIDRLRQEPQLDVLGCGAVVFNRNARLVGELPVGLSHQEITAQPFRGFPFPHPTWCGRAEWFRKHPYDARLMKTQDQDLLLRTFRTSRFAALDEVLMGYRQDALELAKMLLGRRMFIGSLWRYARHSGEFLPVWKGIAMQLVKGGVDVATIGLGLNRLAQQNRLKPVRPAVAKQWQDLQARLGRAGEID</sequence>
<dbReference type="InterPro" id="IPR050834">
    <property type="entry name" value="Glycosyltransf_2"/>
</dbReference>
<reference evidence="5 6" key="1">
    <citation type="submission" date="2016-11" db="EMBL/GenBank/DDBJ databases">
        <authorList>
            <person name="Jaros S."/>
            <person name="Januszkiewicz K."/>
            <person name="Wedrychowicz H."/>
        </authorList>
    </citation>
    <scope>NUCLEOTIDE SEQUENCE [LARGE SCALE GENOMIC DNA]</scope>
    <source>
        <strain evidence="5 6">GAS499</strain>
    </source>
</reference>
<dbReference type="EMBL" id="LT670844">
    <property type="protein sequence ID" value="SHL54483.1"/>
    <property type="molecule type" value="Genomic_DNA"/>
</dbReference>
<keyword evidence="3 5" id="KW-0808">Transferase</keyword>
<dbReference type="Proteomes" id="UP000189935">
    <property type="component" value="Chromosome I"/>
</dbReference>
<dbReference type="InterPro" id="IPR029044">
    <property type="entry name" value="Nucleotide-diphossugar_trans"/>
</dbReference>
<dbReference type="PANTHER" id="PTHR43685">
    <property type="entry name" value="GLYCOSYLTRANSFERASE"/>
    <property type="match status" value="1"/>
</dbReference>
<feature type="domain" description="Glycosyltransferase 2-like" evidence="4">
    <location>
        <begin position="14"/>
        <end position="163"/>
    </location>
</feature>
<evidence type="ECO:0000313" key="6">
    <source>
        <dbReference type="Proteomes" id="UP000189935"/>
    </source>
</evidence>
<dbReference type="Pfam" id="PF00535">
    <property type="entry name" value="Glycos_transf_2"/>
    <property type="match status" value="1"/>
</dbReference>
<dbReference type="RefSeq" id="WP_172842146.1">
    <property type="nucleotide sequence ID" value="NZ_LT670844.1"/>
</dbReference>
<protein>
    <submittedName>
        <fullName evidence="5">Glycosyl transferase family 2</fullName>
    </submittedName>
</protein>
<name>A0A1M7BHT3_9BRAD</name>
<dbReference type="CDD" id="cd00761">
    <property type="entry name" value="Glyco_tranf_GTA_type"/>
    <property type="match status" value="1"/>
</dbReference>
<organism evidence="5 6">
    <name type="scientific">Bradyrhizobium lablabi</name>
    <dbReference type="NCBI Taxonomy" id="722472"/>
    <lineage>
        <taxon>Bacteria</taxon>
        <taxon>Pseudomonadati</taxon>
        <taxon>Pseudomonadota</taxon>
        <taxon>Alphaproteobacteria</taxon>
        <taxon>Hyphomicrobiales</taxon>
        <taxon>Nitrobacteraceae</taxon>
        <taxon>Bradyrhizobium</taxon>
    </lineage>
</organism>
<keyword evidence="2" id="KW-0328">Glycosyltransferase</keyword>
<dbReference type="GO" id="GO:0016757">
    <property type="term" value="F:glycosyltransferase activity"/>
    <property type="evidence" value="ECO:0007669"/>
    <property type="project" value="UniProtKB-KW"/>
</dbReference>
<evidence type="ECO:0000313" key="5">
    <source>
        <dbReference type="EMBL" id="SHL54483.1"/>
    </source>
</evidence>
<accession>A0A1M7BHT3</accession>
<evidence type="ECO:0000256" key="2">
    <source>
        <dbReference type="ARBA" id="ARBA00022676"/>
    </source>
</evidence>
<evidence type="ECO:0000259" key="4">
    <source>
        <dbReference type="Pfam" id="PF00535"/>
    </source>
</evidence>
<evidence type="ECO:0000256" key="1">
    <source>
        <dbReference type="ARBA" id="ARBA00006739"/>
    </source>
</evidence>
<dbReference type="AlphaFoldDB" id="A0A1M7BHT3"/>
<proteinExistence type="inferred from homology"/>
<comment type="similarity">
    <text evidence="1">Belongs to the glycosyltransferase 2 family.</text>
</comment>
<dbReference type="SUPFAM" id="SSF53448">
    <property type="entry name" value="Nucleotide-diphospho-sugar transferases"/>
    <property type="match status" value="1"/>
</dbReference>
<dbReference type="InterPro" id="IPR001173">
    <property type="entry name" value="Glyco_trans_2-like"/>
</dbReference>
<dbReference type="Gene3D" id="3.90.550.10">
    <property type="entry name" value="Spore Coat Polysaccharide Biosynthesis Protein SpsA, Chain A"/>
    <property type="match status" value="1"/>
</dbReference>
<evidence type="ECO:0000256" key="3">
    <source>
        <dbReference type="ARBA" id="ARBA00022679"/>
    </source>
</evidence>
<gene>
    <name evidence="5" type="ORF">SAMN05444159_6161</name>
</gene>